<dbReference type="RefSeq" id="WP_382384818.1">
    <property type="nucleotide sequence ID" value="NZ_JBHMEZ010000032.1"/>
</dbReference>
<organism evidence="1 2">
    <name type="scientific">Formosa undariae</name>
    <dbReference type="NCBI Taxonomy" id="1325436"/>
    <lineage>
        <taxon>Bacteria</taxon>
        <taxon>Pseudomonadati</taxon>
        <taxon>Bacteroidota</taxon>
        <taxon>Flavobacteriia</taxon>
        <taxon>Flavobacteriales</taxon>
        <taxon>Flavobacteriaceae</taxon>
        <taxon>Formosa</taxon>
    </lineage>
</organism>
<accession>A0ABV5F6M5</accession>
<name>A0ABV5F6M5_9FLAO</name>
<comment type="caution">
    <text evidence="1">The sequence shown here is derived from an EMBL/GenBank/DDBJ whole genome shotgun (WGS) entry which is preliminary data.</text>
</comment>
<protein>
    <submittedName>
        <fullName evidence="1">Carboxypeptidase-like regulatory domain-containing protein</fullName>
    </submittedName>
</protein>
<reference evidence="1 2" key="1">
    <citation type="submission" date="2024-09" db="EMBL/GenBank/DDBJ databases">
        <authorList>
            <person name="Sun Q."/>
            <person name="Mori K."/>
        </authorList>
    </citation>
    <scope>NUCLEOTIDE SEQUENCE [LARGE SCALE GENOMIC DNA]</scope>
    <source>
        <strain evidence="1 2">CECT 8286</strain>
    </source>
</reference>
<dbReference type="SUPFAM" id="SSF49464">
    <property type="entry name" value="Carboxypeptidase regulatory domain-like"/>
    <property type="match status" value="1"/>
</dbReference>
<sequence length="265" mass="29940">MMKTHFILCLFIGSVSLLKAQNLQTIIGKIAGKDDIENIHVINKSSKRFTISNVNGEFSIEAKLNDTLIFSSIQYSTKEVVIDAAILIRNTLYVSLSEDINTLEEVVVGKVLTGNLMLDIGSSTAKRNINFYDVGIPGYQGKPSTKAERDLSGAGGEFKPIMLLGLLGGSLPVDPIINGISGRTKKLKKRIAFEKKHELMQDIRHRFSNDFFNEHPLSELKQMDFWYFCSDDPDFKERCNSKLDMEILTFLNEKYVQYNKNLKSE</sequence>
<dbReference type="Pfam" id="PF13715">
    <property type="entry name" value="CarbopepD_reg_2"/>
    <property type="match status" value="1"/>
</dbReference>
<evidence type="ECO:0000313" key="2">
    <source>
        <dbReference type="Proteomes" id="UP001589605"/>
    </source>
</evidence>
<dbReference type="EMBL" id="JBHMEZ010000032">
    <property type="protein sequence ID" value="MFB9055105.1"/>
    <property type="molecule type" value="Genomic_DNA"/>
</dbReference>
<evidence type="ECO:0000313" key="1">
    <source>
        <dbReference type="EMBL" id="MFB9055105.1"/>
    </source>
</evidence>
<proteinExistence type="predicted"/>
<gene>
    <name evidence="1" type="ORF">ACFFVB_18645</name>
</gene>
<dbReference type="InterPro" id="IPR008969">
    <property type="entry name" value="CarboxyPept-like_regulatory"/>
</dbReference>
<dbReference type="Proteomes" id="UP001589605">
    <property type="component" value="Unassembled WGS sequence"/>
</dbReference>
<keyword evidence="2" id="KW-1185">Reference proteome</keyword>